<protein>
    <submittedName>
        <fullName evidence="10">ABC-type transport system involved in cytochrome bd biosynthesis fused ATPase/permease subunit</fullName>
    </submittedName>
</protein>
<evidence type="ECO:0000313" key="10">
    <source>
        <dbReference type="EMBL" id="MBB5696469.1"/>
    </source>
</evidence>
<dbReference type="PROSITE" id="PS50893">
    <property type="entry name" value="ABC_TRANSPORTER_2"/>
    <property type="match status" value="1"/>
</dbReference>
<keyword evidence="11" id="KW-1185">Reference proteome</keyword>
<dbReference type="GO" id="GO:0005886">
    <property type="term" value="C:plasma membrane"/>
    <property type="evidence" value="ECO:0007669"/>
    <property type="project" value="UniProtKB-SubCell"/>
</dbReference>
<comment type="subcellular location">
    <subcellularLocation>
        <location evidence="1">Cell membrane</location>
        <topology evidence="1">Multi-pass membrane protein</topology>
    </subcellularLocation>
</comment>
<name>A0A840YCQ7_9PROT</name>
<dbReference type="Gene3D" id="1.20.1560.10">
    <property type="entry name" value="ABC transporter type 1, transmembrane domain"/>
    <property type="match status" value="1"/>
</dbReference>
<accession>A0A840YCQ7</accession>
<keyword evidence="3" id="KW-0547">Nucleotide-binding</keyword>
<keyword evidence="6 7" id="KW-0472">Membrane</keyword>
<dbReference type="GO" id="GO:0005524">
    <property type="term" value="F:ATP binding"/>
    <property type="evidence" value="ECO:0007669"/>
    <property type="project" value="UniProtKB-KW"/>
</dbReference>
<dbReference type="InterPro" id="IPR027417">
    <property type="entry name" value="P-loop_NTPase"/>
</dbReference>
<dbReference type="InterPro" id="IPR017871">
    <property type="entry name" value="ABC_transporter-like_CS"/>
</dbReference>
<dbReference type="PANTHER" id="PTHR24221:SF654">
    <property type="entry name" value="ATP-BINDING CASSETTE SUB-FAMILY B MEMBER 6"/>
    <property type="match status" value="1"/>
</dbReference>
<feature type="domain" description="ABC transmembrane type-1" evidence="9">
    <location>
        <begin position="3"/>
        <end position="248"/>
    </location>
</feature>
<evidence type="ECO:0000256" key="6">
    <source>
        <dbReference type="ARBA" id="ARBA00023136"/>
    </source>
</evidence>
<gene>
    <name evidence="10" type="ORF">FHS87_004540</name>
</gene>
<dbReference type="AlphaFoldDB" id="A0A840YCQ7"/>
<dbReference type="PANTHER" id="PTHR24221">
    <property type="entry name" value="ATP-BINDING CASSETTE SUB-FAMILY B"/>
    <property type="match status" value="1"/>
</dbReference>
<feature type="transmembrane region" description="Helical" evidence="7">
    <location>
        <begin position="226"/>
        <end position="249"/>
    </location>
</feature>
<dbReference type="GO" id="GO:0140359">
    <property type="term" value="F:ABC-type transporter activity"/>
    <property type="evidence" value="ECO:0007669"/>
    <property type="project" value="InterPro"/>
</dbReference>
<feature type="transmembrane region" description="Helical" evidence="7">
    <location>
        <begin position="45"/>
        <end position="65"/>
    </location>
</feature>
<dbReference type="SMART" id="SM00382">
    <property type="entry name" value="AAA"/>
    <property type="match status" value="1"/>
</dbReference>
<evidence type="ECO:0000256" key="3">
    <source>
        <dbReference type="ARBA" id="ARBA00022741"/>
    </source>
</evidence>
<proteinExistence type="predicted"/>
<feature type="transmembrane region" description="Helical" evidence="7">
    <location>
        <begin position="144"/>
        <end position="161"/>
    </location>
</feature>
<dbReference type="InterPro" id="IPR036640">
    <property type="entry name" value="ABC1_TM_sf"/>
</dbReference>
<dbReference type="GO" id="GO:0016887">
    <property type="term" value="F:ATP hydrolysis activity"/>
    <property type="evidence" value="ECO:0007669"/>
    <property type="project" value="InterPro"/>
</dbReference>
<dbReference type="InterPro" id="IPR003593">
    <property type="entry name" value="AAA+_ATPase"/>
</dbReference>
<dbReference type="EMBL" id="JACIJD010000045">
    <property type="protein sequence ID" value="MBB5696469.1"/>
    <property type="molecule type" value="Genomic_DNA"/>
</dbReference>
<feature type="domain" description="ABC transporter" evidence="8">
    <location>
        <begin position="322"/>
        <end position="557"/>
    </location>
</feature>
<dbReference type="Proteomes" id="UP000580654">
    <property type="component" value="Unassembled WGS sequence"/>
</dbReference>
<dbReference type="RefSeq" id="WP_184521834.1">
    <property type="nucleotide sequence ID" value="NZ_JACIJD010000045.1"/>
</dbReference>
<evidence type="ECO:0000256" key="1">
    <source>
        <dbReference type="ARBA" id="ARBA00004651"/>
    </source>
</evidence>
<dbReference type="SUPFAM" id="SSF52540">
    <property type="entry name" value="P-loop containing nucleoside triphosphate hydrolases"/>
    <property type="match status" value="1"/>
</dbReference>
<keyword evidence="5 7" id="KW-1133">Transmembrane helix</keyword>
<dbReference type="InterPro" id="IPR003439">
    <property type="entry name" value="ABC_transporter-like_ATP-bd"/>
</dbReference>
<dbReference type="Gene3D" id="3.40.50.300">
    <property type="entry name" value="P-loop containing nucleotide triphosphate hydrolases"/>
    <property type="match status" value="1"/>
</dbReference>
<feature type="transmembrane region" description="Helical" evidence="7">
    <location>
        <begin position="116"/>
        <end position="138"/>
    </location>
</feature>
<sequence length="561" mass="60873">MRVGTAAVIAIALLGPGLVLLANSLVAKLFSAVVGPSSMPWVDAAYTCIALLIVICTHAAQAVLYERLSASVAIRYRDMQEKALISHSIRAAGEVRNKIGTSHTLSLLTYDLGRTMAGLSSSFSIGVNALCLLAYIIWFAVFSFSISLGLTALTLAFFCLQSPIARLTARRDADLMAVSDTVKNLTEDHLLAGDEIFACHEEEVSARMTDELMRSRRKSYFRMTHILSAQVALNLVTPPVGMILGLFLLTSFQRQSEPLAVVVPVLLWALPNMLGHMVQVTANVHSITSSLVSLHRLRTILSVGCRTARPGAGVLCGTARESEIESVTVTGFNVNRDGVNVAVFERFEAASLRPTVVMGPRGSGKSTLIRALAGLEEPSTGNISINGAGITWSYLRETGSVSYLPQHPTLFDGSIYENLHLDALDRNPDLVLLDPVIRSTGLFDMLVEIGKRQERLTETHPNIEALELAYARRGLDVNVGRYGSQLSGGERQLVAICRCLLRRRPVTLLDEPLNHLDKTLRSKVSSVLVGSFGRRVMVFSTHNIDGLELSGAEICDVARPV</sequence>
<reference evidence="10 11" key="1">
    <citation type="submission" date="2020-08" db="EMBL/GenBank/DDBJ databases">
        <title>Genomic Encyclopedia of Type Strains, Phase IV (KMG-IV): sequencing the most valuable type-strain genomes for metagenomic binning, comparative biology and taxonomic classification.</title>
        <authorList>
            <person name="Goeker M."/>
        </authorList>
    </citation>
    <scope>NUCLEOTIDE SEQUENCE [LARGE SCALE GENOMIC DNA]</scope>
    <source>
        <strain evidence="10 11">DSM 25622</strain>
    </source>
</reference>
<keyword evidence="4" id="KW-0067">ATP-binding</keyword>
<evidence type="ECO:0000259" key="9">
    <source>
        <dbReference type="PROSITE" id="PS50929"/>
    </source>
</evidence>
<evidence type="ECO:0000256" key="5">
    <source>
        <dbReference type="ARBA" id="ARBA00022989"/>
    </source>
</evidence>
<evidence type="ECO:0000256" key="4">
    <source>
        <dbReference type="ARBA" id="ARBA00022840"/>
    </source>
</evidence>
<evidence type="ECO:0000313" key="11">
    <source>
        <dbReference type="Proteomes" id="UP000580654"/>
    </source>
</evidence>
<dbReference type="PROSITE" id="PS50929">
    <property type="entry name" value="ABC_TM1F"/>
    <property type="match status" value="1"/>
</dbReference>
<dbReference type="PROSITE" id="PS00211">
    <property type="entry name" value="ABC_TRANSPORTER_1"/>
    <property type="match status" value="1"/>
</dbReference>
<dbReference type="SUPFAM" id="SSF90123">
    <property type="entry name" value="ABC transporter transmembrane region"/>
    <property type="match status" value="1"/>
</dbReference>
<evidence type="ECO:0000256" key="7">
    <source>
        <dbReference type="SAM" id="Phobius"/>
    </source>
</evidence>
<dbReference type="Pfam" id="PF00005">
    <property type="entry name" value="ABC_tran"/>
    <property type="match status" value="1"/>
</dbReference>
<evidence type="ECO:0000259" key="8">
    <source>
        <dbReference type="PROSITE" id="PS50893"/>
    </source>
</evidence>
<dbReference type="InterPro" id="IPR039421">
    <property type="entry name" value="Type_1_exporter"/>
</dbReference>
<dbReference type="InterPro" id="IPR011527">
    <property type="entry name" value="ABC1_TM_dom"/>
</dbReference>
<keyword evidence="2 7" id="KW-0812">Transmembrane</keyword>
<comment type="caution">
    <text evidence="10">The sequence shown here is derived from an EMBL/GenBank/DDBJ whole genome shotgun (WGS) entry which is preliminary data.</text>
</comment>
<organism evidence="10 11">
    <name type="scientific">Muricoccus pecuniae</name>
    <dbReference type="NCBI Taxonomy" id="693023"/>
    <lineage>
        <taxon>Bacteria</taxon>
        <taxon>Pseudomonadati</taxon>
        <taxon>Pseudomonadota</taxon>
        <taxon>Alphaproteobacteria</taxon>
        <taxon>Acetobacterales</taxon>
        <taxon>Roseomonadaceae</taxon>
        <taxon>Muricoccus</taxon>
    </lineage>
</organism>
<evidence type="ECO:0000256" key="2">
    <source>
        <dbReference type="ARBA" id="ARBA00022692"/>
    </source>
</evidence>